<dbReference type="Proteomes" id="UP000237934">
    <property type="component" value="Unassembled WGS sequence"/>
</dbReference>
<organism evidence="1 2">
    <name type="scientific">Enterococcus mundtii</name>
    <dbReference type="NCBI Taxonomy" id="53346"/>
    <lineage>
        <taxon>Bacteria</taxon>
        <taxon>Bacillati</taxon>
        <taxon>Bacillota</taxon>
        <taxon>Bacilli</taxon>
        <taxon>Lactobacillales</taxon>
        <taxon>Enterococcaceae</taxon>
        <taxon>Enterococcus</taxon>
    </lineage>
</organism>
<gene>
    <name evidence="1" type="ORF">CUS89_01960</name>
</gene>
<dbReference type="RefSeq" id="WP_104870837.1">
    <property type="nucleotide sequence ID" value="NZ_PUAP01000006.1"/>
</dbReference>
<evidence type="ECO:0000313" key="1">
    <source>
        <dbReference type="EMBL" id="PQF25317.1"/>
    </source>
</evidence>
<proteinExistence type="predicted"/>
<comment type="caution">
    <text evidence="1">The sequence shown here is derived from an EMBL/GenBank/DDBJ whole genome shotgun (WGS) entry which is preliminary data.</text>
</comment>
<dbReference type="AlphaFoldDB" id="A0A2S7RYS8"/>
<reference evidence="1 2" key="1">
    <citation type="journal article" date="2018" name="Pathog. Dis.">
        <title>Whole-genome sequencing based characterization of antimicrobial resistance in Enterococcus.</title>
        <authorList>
            <person name="Tyson G."/>
        </authorList>
    </citation>
    <scope>NUCLEOTIDE SEQUENCE [LARGE SCALE GENOMIC DNA]</scope>
    <source>
        <strain evidence="1 2">CVM N55263</strain>
    </source>
</reference>
<protein>
    <submittedName>
        <fullName evidence="1">Uncharacterized protein</fullName>
    </submittedName>
</protein>
<name>A0A2S7RYS8_ENTMU</name>
<dbReference type="EMBL" id="PUAP01000006">
    <property type="protein sequence ID" value="PQF25317.1"/>
    <property type="molecule type" value="Genomic_DNA"/>
</dbReference>
<sequence>MNAVLNKKKCTVTFDHYEDNNNVAIQLVKKRRGQSEEELLATATVNTSIGIRQDFVAIKGWSENTGIEEVLIEAGVICEEAVGAIPCGMAVAKVFPLTEEAKEVMKNNQ</sequence>
<evidence type="ECO:0000313" key="2">
    <source>
        <dbReference type="Proteomes" id="UP000237934"/>
    </source>
</evidence>
<accession>A0A2S7RYS8</accession>